<dbReference type="Proteomes" id="UP001341840">
    <property type="component" value="Unassembled WGS sequence"/>
</dbReference>
<keyword evidence="2" id="KW-1185">Reference proteome</keyword>
<comment type="caution">
    <text evidence="1">The sequence shown here is derived from an EMBL/GenBank/DDBJ whole genome shotgun (WGS) entry which is preliminary data.</text>
</comment>
<reference evidence="1 2" key="1">
    <citation type="journal article" date="2023" name="Plants (Basel)">
        <title>Bridging the Gap: Combining Genomics and Transcriptomics Approaches to Understand Stylosanthes scabra, an Orphan Legume from the Brazilian Caatinga.</title>
        <authorList>
            <person name="Ferreira-Neto J.R.C."/>
            <person name="da Silva M.D."/>
            <person name="Binneck E."/>
            <person name="de Melo N.F."/>
            <person name="da Silva R.H."/>
            <person name="de Melo A.L.T.M."/>
            <person name="Pandolfi V."/>
            <person name="Bustamante F.O."/>
            <person name="Brasileiro-Vidal A.C."/>
            <person name="Benko-Iseppon A.M."/>
        </authorList>
    </citation>
    <scope>NUCLEOTIDE SEQUENCE [LARGE SCALE GENOMIC DNA]</scope>
    <source>
        <tissue evidence="1">Leaves</tissue>
    </source>
</reference>
<sequence>MARPCLPFLMRKFSVRGAAIQTRWRARTTQFRNDQDSNNRAPARWRWRVRAIASGSTYMKAIFGDFTGLKRLEGLAFQQVKKGPHLNEAQFLRRHASRFLLKLRPWRRRRVPDFRLQRVSSSTISNILTSIKHIQPPLTMAASRFDNGDFVFVDSM</sequence>
<dbReference type="EMBL" id="JASCZI010151424">
    <property type="protein sequence ID" value="MED6172759.1"/>
    <property type="molecule type" value="Genomic_DNA"/>
</dbReference>
<proteinExistence type="predicted"/>
<protein>
    <submittedName>
        <fullName evidence="1">Uncharacterized protein</fullName>
    </submittedName>
</protein>
<evidence type="ECO:0000313" key="2">
    <source>
        <dbReference type="Proteomes" id="UP001341840"/>
    </source>
</evidence>
<gene>
    <name evidence="1" type="ORF">PIB30_052985</name>
</gene>
<accession>A0ABU6VGV1</accession>
<organism evidence="1 2">
    <name type="scientific">Stylosanthes scabra</name>
    <dbReference type="NCBI Taxonomy" id="79078"/>
    <lineage>
        <taxon>Eukaryota</taxon>
        <taxon>Viridiplantae</taxon>
        <taxon>Streptophyta</taxon>
        <taxon>Embryophyta</taxon>
        <taxon>Tracheophyta</taxon>
        <taxon>Spermatophyta</taxon>
        <taxon>Magnoliopsida</taxon>
        <taxon>eudicotyledons</taxon>
        <taxon>Gunneridae</taxon>
        <taxon>Pentapetalae</taxon>
        <taxon>rosids</taxon>
        <taxon>fabids</taxon>
        <taxon>Fabales</taxon>
        <taxon>Fabaceae</taxon>
        <taxon>Papilionoideae</taxon>
        <taxon>50 kb inversion clade</taxon>
        <taxon>dalbergioids sensu lato</taxon>
        <taxon>Dalbergieae</taxon>
        <taxon>Pterocarpus clade</taxon>
        <taxon>Stylosanthes</taxon>
    </lineage>
</organism>
<name>A0ABU6VGV1_9FABA</name>
<evidence type="ECO:0000313" key="1">
    <source>
        <dbReference type="EMBL" id="MED6172759.1"/>
    </source>
</evidence>